<feature type="region of interest" description="Disordered" evidence="1">
    <location>
        <begin position="1"/>
        <end position="27"/>
    </location>
</feature>
<gene>
    <name evidence="2" type="ORF">USDA257_c57310</name>
</gene>
<evidence type="ECO:0000313" key="3">
    <source>
        <dbReference type="Proteomes" id="UP000006180"/>
    </source>
</evidence>
<sequence>MLLSSPAGNRCPRRGPNARGREQLKASGCRRPYLGARFTRKYRLMEQRWNESETNR</sequence>
<organism evidence="2 3">
    <name type="scientific">Sinorhizobium fredii (strain USDA 257)</name>
    <dbReference type="NCBI Taxonomy" id="1185652"/>
    <lineage>
        <taxon>Bacteria</taxon>
        <taxon>Pseudomonadati</taxon>
        <taxon>Pseudomonadota</taxon>
        <taxon>Alphaproteobacteria</taxon>
        <taxon>Hyphomicrobiales</taxon>
        <taxon>Rhizobiaceae</taxon>
        <taxon>Sinorhizobium/Ensifer group</taxon>
        <taxon>Sinorhizobium</taxon>
    </lineage>
</organism>
<evidence type="ECO:0000313" key="2">
    <source>
        <dbReference type="EMBL" id="AFL54242.1"/>
    </source>
</evidence>
<protein>
    <submittedName>
        <fullName evidence="2">Uncharacterized protein</fullName>
    </submittedName>
</protein>
<dbReference type="Proteomes" id="UP000006180">
    <property type="component" value="Chromosome"/>
</dbReference>
<name>I3XED6_SINF2</name>
<dbReference type="HOGENOM" id="CLU_3011898_0_0_5"/>
<dbReference type="EMBL" id="CP003563">
    <property type="protein sequence ID" value="AFL54242.1"/>
    <property type="molecule type" value="Genomic_DNA"/>
</dbReference>
<evidence type="ECO:0000256" key="1">
    <source>
        <dbReference type="SAM" id="MobiDB-lite"/>
    </source>
</evidence>
<proteinExistence type="predicted"/>
<accession>I3XED6</accession>
<dbReference type="STRING" id="1185652.USDA257_c57310"/>
<reference evidence="2 3" key="1">
    <citation type="journal article" date="2012" name="J. Bacteriol.">
        <title>Complete genome sequence of the broad-host-range strain Sinorhizobium fredii USDA257.</title>
        <authorList>
            <person name="Schuldes J."/>
            <person name="Rodriguez Orbegoso M."/>
            <person name="Schmeisser C."/>
            <person name="Krishnan H.B."/>
            <person name="Daniel R."/>
            <person name="Streit W.R."/>
        </authorList>
    </citation>
    <scope>NUCLEOTIDE SEQUENCE [LARGE SCALE GENOMIC DNA]</scope>
    <source>
        <strain evidence="2 3">USDA 257</strain>
    </source>
</reference>
<dbReference type="PATRIC" id="fig|1185652.3.peg.5949"/>
<dbReference type="AlphaFoldDB" id="I3XED6"/>
<dbReference type="KEGG" id="sfd:USDA257_c57310"/>